<protein>
    <submittedName>
        <fullName evidence="11">Type I-U CRISPR-associated helicase/endonuclease Cas3</fullName>
    </submittedName>
</protein>
<keyword evidence="11" id="KW-0540">Nuclease</keyword>
<feature type="domain" description="HD Cas3-type" evidence="10">
    <location>
        <begin position="804"/>
        <end position="1011"/>
    </location>
</feature>
<dbReference type="NCBIfam" id="TIGR02621">
    <property type="entry name" value="cas3_GSU0051"/>
    <property type="match status" value="1"/>
</dbReference>
<evidence type="ECO:0000256" key="7">
    <source>
        <dbReference type="ARBA" id="ARBA00022840"/>
    </source>
</evidence>
<dbReference type="InterPro" id="IPR006483">
    <property type="entry name" value="CRISPR-assoc_Cas3_HD"/>
</dbReference>
<evidence type="ECO:0000256" key="9">
    <source>
        <dbReference type="SAM" id="MobiDB-lite"/>
    </source>
</evidence>
<dbReference type="GO" id="GO:0016787">
    <property type="term" value="F:hydrolase activity"/>
    <property type="evidence" value="ECO:0007669"/>
    <property type="project" value="UniProtKB-KW"/>
</dbReference>
<dbReference type="GO" id="GO:0046872">
    <property type="term" value="F:metal ion binding"/>
    <property type="evidence" value="ECO:0007669"/>
    <property type="project" value="UniProtKB-KW"/>
</dbReference>
<name>A0A2U1UXX8_9PROT</name>
<sequence>MDLTQSRPWRCRPVNNDPGHVVKLTRSDFSAYFRAIHGKDKEPFPWQERLLGQVLDHGWPDLCGLPTASGKTACIDIAVFALALNLQEDARRMPMRIIFVVDRRLVVDDARERAKLIAGRLSKALSEPAAADPDAAVLATVAQKLMRVSGAVPLQVATLRGGLPRDNSWVESAHQPTVVLSTVDQIGSRLLFRGYGVTSRMAPVHAGLLGEDCLLLLDEAHLSVPFAQTLDAVRRLRRRASSPLGLPYALVQLSATPVGGVAPASEFTLDMDRTGPDRAGVPVLDQRFAATKMARLARVPAAGGLEAQAKAFVDKALECAQAKKVVAVVVNRVRLARKIHEILSRRVGEVGDDPAQGGSLLLTGRCRPLERDMLLGLDTASGTPGRVIDRIRTGRDRGAQALHKPIFVVGTQSIEAGADLDFDALVTEMAPWPSLRQRFGRLDRAGELGHTEAWILCTFNLPAADPAAQDRVYGAAGWNTRQWLWKLVGGLPDGLEAPEGALDLGIDGQARVGAAPEGTSPSAPSAPSLPSSIMDLFAQTSPRPYPDPSPSLWLHGPASGSADIQVVWRADAPEGKDGEEWRRYAENVLSAMPPTSAEVLSLPFGAGRSWLCSMVADASDLEVEMAPDARQRSRNSAMVPEVFVWRGRRVEDGSGLVPADRLRPGDTVILPSACGGCDRFGWLPEPAAPGQAVRDIAAEAILRSRGRHIIRLHPALLPEADWNRVRTVVKEWEPEEEGEAVLVERLLRAIPDIGRRHLGAKPEVAFYPEGAALGGVVLVGQATARQTDVDVRTDLLDDDDLALLAMDQVPLGSHCQGVAQDVTDASRRVGLPEAQCGDLRLSGEGHDVGKAEVRFKALLRGEDVLAAVARPPLAKSVLRQSGANRLAASFKRVGLPDHVRHECWSVEMLRGSAALAKAHDPDLVLWLVGTHHGRGRPFFDPVDDPKPVFDRIQLMAELAGEKVRLDGAVRHDLADASSGWTDLFDRLQGRYGWWGLAYLEALLRLSDARRSREEAMRLSGNQGKSPFVEQRA</sequence>
<dbReference type="GO" id="GO:0051607">
    <property type="term" value="P:defense response to virus"/>
    <property type="evidence" value="ECO:0007669"/>
    <property type="project" value="UniProtKB-KW"/>
</dbReference>
<dbReference type="GO" id="GO:0004386">
    <property type="term" value="F:helicase activity"/>
    <property type="evidence" value="ECO:0007669"/>
    <property type="project" value="UniProtKB-KW"/>
</dbReference>
<evidence type="ECO:0000256" key="3">
    <source>
        <dbReference type="ARBA" id="ARBA00022723"/>
    </source>
</evidence>
<dbReference type="Gene3D" id="3.40.50.300">
    <property type="entry name" value="P-loop containing nucleotide triphosphate hydrolases"/>
    <property type="match status" value="1"/>
</dbReference>
<evidence type="ECO:0000259" key="10">
    <source>
        <dbReference type="PROSITE" id="PS51643"/>
    </source>
</evidence>
<evidence type="ECO:0000256" key="5">
    <source>
        <dbReference type="ARBA" id="ARBA00022801"/>
    </source>
</evidence>
<keyword evidence="4" id="KW-0547">Nucleotide-binding</keyword>
<proteinExistence type="inferred from homology"/>
<evidence type="ECO:0000313" key="12">
    <source>
        <dbReference type="Proteomes" id="UP000245048"/>
    </source>
</evidence>
<keyword evidence="11" id="KW-0255">Endonuclease</keyword>
<dbReference type="Proteomes" id="UP000245048">
    <property type="component" value="Unassembled WGS sequence"/>
</dbReference>
<reference evidence="12" key="1">
    <citation type="submission" date="2017-10" db="EMBL/GenBank/DDBJ databases">
        <authorList>
            <person name="Toshchakov S.V."/>
            <person name="Goeva M.A."/>
        </authorList>
    </citation>
    <scope>NUCLEOTIDE SEQUENCE [LARGE SCALE GENOMIC DNA]</scope>
    <source>
        <strain evidence="12">JR1/69-1-13</strain>
    </source>
</reference>
<dbReference type="InterPro" id="IPR038257">
    <property type="entry name" value="CRISPR-assoc_Cas3_HD_sf"/>
</dbReference>
<dbReference type="OrthoDB" id="9810236at2"/>
<keyword evidence="3" id="KW-0479">Metal-binding</keyword>
<keyword evidence="12" id="KW-1185">Reference proteome</keyword>
<organism evidence="11 12">
    <name type="scientific">Teichococcus aestuarii</name>
    <dbReference type="NCBI Taxonomy" id="568898"/>
    <lineage>
        <taxon>Bacteria</taxon>
        <taxon>Pseudomonadati</taxon>
        <taxon>Pseudomonadota</taxon>
        <taxon>Alphaproteobacteria</taxon>
        <taxon>Acetobacterales</taxon>
        <taxon>Roseomonadaceae</taxon>
        <taxon>Roseomonas</taxon>
    </lineage>
</organism>
<dbReference type="InterPro" id="IPR054712">
    <property type="entry name" value="Cas3-like_dom"/>
</dbReference>
<dbReference type="GO" id="GO:0004519">
    <property type="term" value="F:endonuclease activity"/>
    <property type="evidence" value="ECO:0007669"/>
    <property type="project" value="UniProtKB-KW"/>
</dbReference>
<evidence type="ECO:0000256" key="4">
    <source>
        <dbReference type="ARBA" id="ARBA00022741"/>
    </source>
</evidence>
<dbReference type="EMBL" id="PDOA01000035">
    <property type="protein sequence ID" value="PWC26504.1"/>
    <property type="molecule type" value="Genomic_DNA"/>
</dbReference>
<feature type="region of interest" description="Disordered" evidence="9">
    <location>
        <begin position="511"/>
        <end position="532"/>
    </location>
</feature>
<gene>
    <name evidence="11" type="primary">cas3u</name>
    <name evidence="11" type="ORF">CR165_22925</name>
</gene>
<evidence type="ECO:0000256" key="8">
    <source>
        <dbReference type="ARBA" id="ARBA00023118"/>
    </source>
</evidence>
<comment type="similarity">
    <text evidence="2">In the central section; belongs to the CRISPR-associated helicase Cas3 family.</text>
</comment>
<dbReference type="Gene3D" id="1.10.3210.30">
    <property type="match status" value="1"/>
</dbReference>
<comment type="similarity">
    <text evidence="1">In the N-terminal section; belongs to the CRISPR-associated nuclease Cas3-HD family.</text>
</comment>
<evidence type="ECO:0000313" key="11">
    <source>
        <dbReference type="EMBL" id="PWC26504.1"/>
    </source>
</evidence>
<dbReference type="AlphaFoldDB" id="A0A2U1UXX8"/>
<evidence type="ECO:0000256" key="6">
    <source>
        <dbReference type="ARBA" id="ARBA00022806"/>
    </source>
</evidence>
<feature type="compositionally biased region" description="Low complexity" evidence="9">
    <location>
        <begin position="514"/>
        <end position="532"/>
    </location>
</feature>
<comment type="caution">
    <text evidence="11">The sequence shown here is derived from an EMBL/GenBank/DDBJ whole genome shotgun (WGS) entry which is preliminary data.</text>
</comment>
<dbReference type="InterPro" id="IPR027417">
    <property type="entry name" value="P-loop_NTPase"/>
</dbReference>
<keyword evidence="5" id="KW-0378">Hydrolase</keyword>
<dbReference type="SUPFAM" id="SSF52540">
    <property type="entry name" value="P-loop containing nucleoside triphosphate hydrolases"/>
    <property type="match status" value="1"/>
</dbReference>
<evidence type="ECO:0000256" key="2">
    <source>
        <dbReference type="ARBA" id="ARBA00009046"/>
    </source>
</evidence>
<keyword evidence="7" id="KW-0067">ATP-binding</keyword>
<dbReference type="Pfam" id="PF22590">
    <property type="entry name" value="Cas3-like_C_2"/>
    <property type="match status" value="1"/>
</dbReference>
<dbReference type="GO" id="GO:0005524">
    <property type="term" value="F:ATP binding"/>
    <property type="evidence" value="ECO:0007669"/>
    <property type="project" value="UniProtKB-KW"/>
</dbReference>
<dbReference type="InterPro" id="IPR013444">
    <property type="entry name" value="Helicase_Cas3_CRISPR-ass_Anaes"/>
</dbReference>
<evidence type="ECO:0000256" key="1">
    <source>
        <dbReference type="ARBA" id="ARBA00006847"/>
    </source>
</evidence>
<dbReference type="PROSITE" id="PS51643">
    <property type="entry name" value="HD_CAS3"/>
    <property type="match status" value="1"/>
</dbReference>
<keyword evidence="8" id="KW-0051">Antiviral defense</keyword>
<accession>A0A2U1UXX8</accession>
<keyword evidence="6" id="KW-0347">Helicase</keyword>